<accession>A0A8S1F172</accession>
<dbReference type="Proteomes" id="UP000494206">
    <property type="component" value="Unassembled WGS sequence"/>
</dbReference>
<feature type="region of interest" description="Disordered" evidence="1">
    <location>
        <begin position="1"/>
        <end position="108"/>
    </location>
</feature>
<sequence length="259" mass="29073">MMQRENSFLKQKQEQWARERAEKELTNEWFPFGENLRPGGGSPLRKFEPKSPIRHRPKTAPKQATEETVDDEDQQEMINIGGEKNQQKKPARCEDQKLANESHQQNQQVQQQSYHGVPIYPFPYSFYTPTPPDGLAKNDGNQSWPYAIPMPPQFQVIPPNAIPISTINIDSSQICPVSLAEQLAALQSSNVWGVPHAPPGVRYGIPIPPPFVNPSMTSSISSSESGVSGMTSRRDDVEKHNSNDEKQSTSDYHNEKGIP</sequence>
<feature type="compositionally biased region" description="Basic and acidic residues" evidence="1">
    <location>
        <begin position="232"/>
        <end position="259"/>
    </location>
</feature>
<keyword evidence="3" id="KW-1185">Reference proteome</keyword>
<proteinExistence type="predicted"/>
<feature type="compositionally biased region" description="Basic and acidic residues" evidence="1">
    <location>
        <begin position="11"/>
        <end position="26"/>
    </location>
</feature>
<organism evidence="2 3">
    <name type="scientific">Caenorhabditis bovis</name>
    <dbReference type="NCBI Taxonomy" id="2654633"/>
    <lineage>
        <taxon>Eukaryota</taxon>
        <taxon>Metazoa</taxon>
        <taxon>Ecdysozoa</taxon>
        <taxon>Nematoda</taxon>
        <taxon>Chromadorea</taxon>
        <taxon>Rhabditida</taxon>
        <taxon>Rhabditina</taxon>
        <taxon>Rhabditomorpha</taxon>
        <taxon>Rhabditoidea</taxon>
        <taxon>Rhabditidae</taxon>
        <taxon>Peloderinae</taxon>
        <taxon>Caenorhabditis</taxon>
    </lineage>
</organism>
<dbReference type="OrthoDB" id="10612680at2759"/>
<protein>
    <submittedName>
        <fullName evidence="2">Uncharacterized protein</fullName>
    </submittedName>
</protein>
<comment type="caution">
    <text evidence="2">The sequence shown here is derived from an EMBL/GenBank/DDBJ whole genome shotgun (WGS) entry which is preliminary data.</text>
</comment>
<feature type="compositionally biased region" description="Basic and acidic residues" evidence="1">
    <location>
        <begin position="91"/>
        <end position="100"/>
    </location>
</feature>
<evidence type="ECO:0000313" key="2">
    <source>
        <dbReference type="EMBL" id="CAB3406210.1"/>
    </source>
</evidence>
<gene>
    <name evidence="2" type="ORF">CBOVIS_LOCUS8312</name>
</gene>
<feature type="compositionally biased region" description="Polar residues" evidence="1">
    <location>
        <begin position="1"/>
        <end position="10"/>
    </location>
</feature>
<dbReference type="AlphaFoldDB" id="A0A8S1F172"/>
<reference evidence="2 3" key="1">
    <citation type="submission" date="2020-04" db="EMBL/GenBank/DDBJ databases">
        <authorList>
            <person name="Laetsch R D."/>
            <person name="Stevens L."/>
            <person name="Kumar S."/>
            <person name="Blaxter L. M."/>
        </authorList>
    </citation>
    <scope>NUCLEOTIDE SEQUENCE [LARGE SCALE GENOMIC DNA]</scope>
</reference>
<feature type="compositionally biased region" description="Low complexity" evidence="1">
    <location>
        <begin position="215"/>
        <end position="231"/>
    </location>
</feature>
<dbReference type="EMBL" id="CADEPM010000005">
    <property type="protein sequence ID" value="CAB3406210.1"/>
    <property type="molecule type" value="Genomic_DNA"/>
</dbReference>
<feature type="region of interest" description="Disordered" evidence="1">
    <location>
        <begin position="214"/>
        <end position="259"/>
    </location>
</feature>
<evidence type="ECO:0000313" key="3">
    <source>
        <dbReference type="Proteomes" id="UP000494206"/>
    </source>
</evidence>
<evidence type="ECO:0000256" key="1">
    <source>
        <dbReference type="SAM" id="MobiDB-lite"/>
    </source>
</evidence>
<name>A0A8S1F172_9PELO</name>